<keyword evidence="2" id="KW-1185">Reference proteome</keyword>
<accession>A0ACB9DEC1</accession>
<comment type="caution">
    <text evidence="1">The sequence shown here is derived from an EMBL/GenBank/DDBJ whole genome shotgun (WGS) entry which is preliminary data.</text>
</comment>
<dbReference type="Proteomes" id="UP001056120">
    <property type="component" value="Linkage Group LG19"/>
</dbReference>
<evidence type="ECO:0000313" key="1">
    <source>
        <dbReference type="EMBL" id="KAI3744823.1"/>
    </source>
</evidence>
<proteinExistence type="predicted"/>
<reference evidence="1 2" key="2">
    <citation type="journal article" date="2022" name="Mol. Ecol. Resour.">
        <title>The genomes of chicory, endive, great burdock and yacon provide insights into Asteraceae paleo-polyploidization history and plant inulin production.</title>
        <authorList>
            <person name="Fan W."/>
            <person name="Wang S."/>
            <person name="Wang H."/>
            <person name="Wang A."/>
            <person name="Jiang F."/>
            <person name="Liu H."/>
            <person name="Zhao H."/>
            <person name="Xu D."/>
            <person name="Zhang Y."/>
        </authorList>
    </citation>
    <scope>NUCLEOTIDE SEQUENCE [LARGE SCALE GENOMIC DNA]</scope>
    <source>
        <strain evidence="2">cv. Yunnan</strain>
        <tissue evidence="1">Leaves</tissue>
    </source>
</reference>
<reference evidence="2" key="1">
    <citation type="journal article" date="2022" name="Mol. Ecol. Resour.">
        <title>The genomes of chicory, endive, great burdock and yacon provide insights into Asteraceae palaeo-polyploidization history and plant inulin production.</title>
        <authorList>
            <person name="Fan W."/>
            <person name="Wang S."/>
            <person name="Wang H."/>
            <person name="Wang A."/>
            <person name="Jiang F."/>
            <person name="Liu H."/>
            <person name="Zhao H."/>
            <person name="Xu D."/>
            <person name="Zhang Y."/>
        </authorList>
    </citation>
    <scope>NUCLEOTIDE SEQUENCE [LARGE SCALE GENOMIC DNA]</scope>
    <source>
        <strain evidence="2">cv. Yunnan</strain>
    </source>
</reference>
<sequence>MLIPSVSPSDGKGHIICIASSFPVTTLGESQEHHPLPSEGSEMEPSEKSLTSPSPVEYGQGELCTGLTRSLSMTSQISYWCGRTPTLLEAKYTIEIADGQIIEATHILKGYKLGLAGHELDVDLIPVTLDSFNVIVEMDWLSKNQSEIICREKNKNFAFLSLVEKSFPFKAKKSGAVVDIISFMKAQKYLRKGHTTILALVAEQPSEERRLTTFRLAPSELRELSTQLQELLDKGFIRPTLSPWGAPVMFVKKKDGTFRMCIDYRELNKVRLPLVRDEDISKTAFRTRYDHYEFMVMPFGLTNTSAVFMDLMNRVCKPYLDQFVIVFIDDILIYSKDKEEHEEHLRLILELLKKEQLYAKFSKCEFWIREVQFLGHVVNDPSKIEAINNWAAPTTPTEVRQFLGLAGYYRRFIEGFSKITQPLTTLTQKGKPTTGAITKSQHFSILNRNFAVHLF</sequence>
<protein>
    <submittedName>
        <fullName evidence="1">Uncharacterized protein</fullName>
    </submittedName>
</protein>
<dbReference type="EMBL" id="CM042036">
    <property type="protein sequence ID" value="KAI3744823.1"/>
    <property type="molecule type" value="Genomic_DNA"/>
</dbReference>
<name>A0ACB9DEC1_9ASTR</name>
<evidence type="ECO:0000313" key="2">
    <source>
        <dbReference type="Proteomes" id="UP001056120"/>
    </source>
</evidence>
<organism evidence="1 2">
    <name type="scientific">Smallanthus sonchifolius</name>
    <dbReference type="NCBI Taxonomy" id="185202"/>
    <lineage>
        <taxon>Eukaryota</taxon>
        <taxon>Viridiplantae</taxon>
        <taxon>Streptophyta</taxon>
        <taxon>Embryophyta</taxon>
        <taxon>Tracheophyta</taxon>
        <taxon>Spermatophyta</taxon>
        <taxon>Magnoliopsida</taxon>
        <taxon>eudicotyledons</taxon>
        <taxon>Gunneridae</taxon>
        <taxon>Pentapetalae</taxon>
        <taxon>asterids</taxon>
        <taxon>campanulids</taxon>
        <taxon>Asterales</taxon>
        <taxon>Asteraceae</taxon>
        <taxon>Asteroideae</taxon>
        <taxon>Heliantheae alliance</taxon>
        <taxon>Millerieae</taxon>
        <taxon>Smallanthus</taxon>
    </lineage>
</organism>
<gene>
    <name evidence="1" type="ORF">L1987_57916</name>
</gene>